<gene>
    <name evidence="2" type="ORF">TIFTF001_043458</name>
</gene>
<organism evidence="2 3">
    <name type="scientific">Ficus carica</name>
    <name type="common">Common fig</name>
    <dbReference type="NCBI Taxonomy" id="3494"/>
    <lineage>
        <taxon>Eukaryota</taxon>
        <taxon>Viridiplantae</taxon>
        <taxon>Streptophyta</taxon>
        <taxon>Embryophyta</taxon>
        <taxon>Tracheophyta</taxon>
        <taxon>Spermatophyta</taxon>
        <taxon>Magnoliopsida</taxon>
        <taxon>eudicotyledons</taxon>
        <taxon>Gunneridae</taxon>
        <taxon>Pentapetalae</taxon>
        <taxon>rosids</taxon>
        <taxon>fabids</taxon>
        <taxon>Rosales</taxon>
        <taxon>Moraceae</taxon>
        <taxon>Ficeae</taxon>
        <taxon>Ficus</taxon>
    </lineage>
</organism>
<evidence type="ECO:0000313" key="3">
    <source>
        <dbReference type="Proteomes" id="UP001187192"/>
    </source>
</evidence>
<dbReference type="EMBL" id="BTGU01002807">
    <property type="protein sequence ID" value="GMN22131.1"/>
    <property type="molecule type" value="Genomic_DNA"/>
</dbReference>
<feature type="region of interest" description="Disordered" evidence="1">
    <location>
        <begin position="1"/>
        <end position="21"/>
    </location>
</feature>
<name>A0AA87ZCG3_FICCA</name>
<feature type="compositionally biased region" description="Basic and acidic residues" evidence="1">
    <location>
        <begin position="1"/>
        <end position="11"/>
    </location>
</feature>
<accession>A0AA87ZCG3</accession>
<keyword evidence="3" id="KW-1185">Reference proteome</keyword>
<dbReference type="Proteomes" id="UP001187192">
    <property type="component" value="Unassembled WGS sequence"/>
</dbReference>
<reference evidence="2" key="1">
    <citation type="submission" date="2023-07" db="EMBL/GenBank/DDBJ databases">
        <title>draft genome sequence of fig (Ficus carica).</title>
        <authorList>
            <person name="Takahashi T."/>
            <person name="Nishimura K."/>
        </authorList>
    </citation>
    <scope>NUCLEOTIDE SEQUENCE</scope>
</reference>
<evidence type="ECO:0000313" key="2">
    <source>
        <dbReference type="EMBL" id="GMN22131.1"/>
    </source>
</evidence>
<dbReference type="AlphaFoldDB" id="A0AA87ZCG3"/>
<feature type="compositionally biased region" description="Gly residues" evidence="1">
    <location>
        <begin position="12"/>
        <end position="21"/>
    </location>
</feature>
<evidence type="ECO:0000256" key="1">
    <source>
        <dbReference type="SAM" id="MobiDB-lite"/>
    </source>
</evidence>
<comment type="caution">
    <text evidence="2">The sequence shown here is derived from an EMBL/GenBank/DDBJ whole genome shotgun (WGS) entry which is preliminary data.</text>
</comment>
<proteinExistence type="predicted"/>
<protein>
    <submittedName>
        <fullName evidence="2">Uncharacterized protein</fullName>
    </submittedName>
</protein>
<sequence>MKEFGWGEGRGEAGTGGAQGR</sequence>
<feature type="non-terminal residue" evidence="2">
    <location>
        <position position="21"/>
    </location>
</feature>